<protein>
    <submittedName>
        <fullName evidence="1">Uncharacterized protein</fullName>
    </submittedName>
</protein>
<evidence type="ECO:0000313" key="2">
    <source>
        <dbReference type="Proteomes" id="UP000831113"/>
    </source>
</evidence>
<reference evidence="1 2" key="1">
    <citation type="submission" date="2022-03" db="EMBL/GenBank/DDBJ databases">
        <title>Hymenobactersp. isolated from the air.</title>
        <authorList>
            <person name="Won M."/>
            <person name="Kwon S.-W."/>
        </authorList>
    </citation>
    <scope>NUCLEOTIDE SEQUENCE [LARGE SCALE GENOMIC DNA]</scope>
    <source>
        <strain evidence="1 2">KACC 21982</strain>
        <plasmid evidence="1 2">unnamed4</plasmid>
    </source>
</reference>
<dbReference type="Proteomes" id="UP000831113">
    <property type="component" value="Plasmid unnamed4"/>
</dbReference>
<dbReference type="RefSeq" id="WP_243803442.1">
    <property type="nucleotide sequence ID" value="NZ_CP094673.1"/>
</dbReference>
<organism evidence="1 2">
    <name type="scientific">Hymenobacter tibetensis</name>
    <dbReference type="NCBI Taxonomy" id="497967"/>
    <lineage>
        <taxon>Bacteria</taxon>
        <taxon>Pseudomonadati</taxon>
        <taxon>Bacteroidota</taxon>
        <taxon>Cytophagia</taxon>
        <taxon>Cytophagales</taxon>
        <taxon>Hymenobacteraceae</taxon>
        <taxon>Hymenobacter</taxon>
    </lineage>
</organism>
<keyword evidence="1" id="KW-0614">Plasmid</keyword>
<sequence>MQFLLLLWLSQHPTSASSEEGSQQLVLAALALIHDPTQSLSAYERSLLARVGRQEMTLAHLLAYLREVDQA</sequence>
<gene>
    <name evidence="1" type="ORF">MTX78_24495</name>
</gene>
<accession>A0ABY4D5G0</accession>
<geneLocation type="plasmid" evidence="1 2">
    <name>unnamed4</name>
</geneLocation>
<dbReference type="EMBL" id="CP094673">
    <property type="protein sequence ID" value="UOG77578.1"/>
    <property type="molecule type" value="Genomic_DNA"/>
</dbReference>
<proteinExistence type="predicted"/>
<keyword evidence="2" id="KW-1185">Reference proteome</keyword>
<name>A0ABY4D5G0_9BACT</name>
<evidence type="ECO:0000313" key="1">
    <source>
        <dbReference type="EMBL" id="UOG77578.1"/>
    </source>
</evidence>